<comment type="cofactor">
    <cofactor evidence="1">
        <name>Mn(2+)</name>
        <dbReference type="ChEBI" id="CHEBI:29035"/>
    </cofactor>
</comment>
<sequence>MKPSRAKSLKIVSWNVNGLRAIHKKGFLDWMISEDADIVCIQESKATEDQVPEEIKQIKGYHCHFESAQRKGYSGVAIWTREKPKRIKTQLGISRFDVEGRVIQAEYDKFTLFNVYFPNGGASPERLKFKLDFYDSFLYHIMSLRQRRIVVCGDVNTAHREIDLARPKENRANTGFLPEERAWLDSLVSRGFVDTFRHFNQEPGHYTWWDYKTRARERNVGWRIDYFFVSRALKKYLKGAFIRPAVMGSDHCPLGIEIELS</sequence>
<keyword evidence="4" id="KW-0479">Metal-binding</keyword>
<dbReference type="InterPro" id="IPR036691">
    <property type="entry name" value="Endo/exonu/phosph_ase_sf"/>
</dbReference>
<dbReference type="PROSITE" id="PS00727">
    <property type="entry name" value="AP_NUCLEASE_F1_2"/>
    <property type="match status" value="1"/>
</dbReference>
<dbReference type="NCBIfam" id="TIGR00195">
    <property type="entry name" value="exoDNase_III"/>
    <property type="match status" value="1"/>
</dbReference>
<dbReference type="Proteomes" id="UP001594288">
    <property type="component" value="Unassembled WGS sequence"/>
</dbReference>
<dbReference type="InterPro" id="IPR005135">
    <property type="entry name" value="Endo/exonuclease/phosphatase"/>
</dbReference>
<dbReference type="PROSITE" id="PS51435">
    <property type="entry name" value="AP_NUCLEASE_F1_4"/>
    <property type="match status" value="1"/>
</dbReference>
<feature type="domain" description="Endonuclease/exonuclease/phosphatase" evidence="7">
    <location>
        <begin position="12"/>
        <end position="251"/>
    </location>
</feature>
<comment type="similarity">
    <text evidence="3">Belongs to the DNA repair enzymes AP/ExoA family.</text>
</comment>
<evidence type="ECO:0000256" key="3">
    <source>
        <dbReference type="ARBA" id="ARBA00007092"/>
    </source>
</evidence>
<dbReference type="CDD" id="cd09085">
    <property type="entry name" value="Mth212-like_AP-endo"/>
    <property type="match status" value="1"/>
</dbReference>
<evidence type="ECO:0000259" key="7">
    <source>
        <dbReference type="Pfam" id="PF03372"/>
    </source>
</evidence>
<evidence type="ECO:0000313" key="9">
    <source>
        <dbReference type="Proteomes" id="UP001594288"/>
    </source>
</evidence>
<dbReference type="EC" id="3.1.11.2" evidence="8"/>
<reference evidence="8 9" key="1">
    <citation type="submission" date="2024-09" db="EMBL/GenBank/DDBJ databases">
        <authorList>
            <person name="D'Angelo T."/>
        </authorList>
    </citation>
    <scope>NUCLEOTIDE SEQUENCE [LARGE SCALE GENOMIC DNA]</scope>
    <source>
        <strain evidence="8">SAG AM-311-F02</strain>
    </source>
</reference>
<dbReference type="Gene3D" id="3.60.10.10">
    <property type="entry name" value="Endonuclease/exonuclease/phosphatase"/>
    <property type="match status" value="1"/>
</dbReference>
<keyword evidence="5 8" id="KW-0378">Hydrolase</keyword>
<evidence type="ECO:0000313" key="8">
    <source>
        <dbReference type="EMBL" id="MFC1800370.1"/>
    </source>
</evidence>
<organism evidence="8 9">
    <name type="scientific">Eiseniibacteriota bacterium</name>
    <dbReference type="NCBI Taxonomy" id="2212470"/>
    <lineage>
        <taxon>Bacteria</taxon>
        <taxon>Candidatus Eiseniibacteriota</taxon>
    </lineage>
</organism>
<evidence type="ECO:0000256" key="2">
    <source>
        <dbReference type="ARBA" id="ARBA00001946"/>
    </source>
</evidence>
<dbReference type="GO" id="GO:0008311">
    <property type="term" value="F:double-stranded DNA 3'-5' DNA exonuclease activity"/>
    <property type="evidence" value="ECO:0007669"/>
    <property type="project" value="UniProtKB-EC"/>
</dbReference>
<dbReference type="SUPFAM" id="SSF56219">
    <property type="entry name" value="DNase I-like"/>
    <property type="match status" value="1"/>
</dbReference>
<dbReference type="InterPro" id="IPR004808">
    <property type="entry name" value="AP_endonuc_1"/>
</dbReference>
<name>A0ABV6YQL9_UNCEI</name>
<proteinExistence type="inferred from homology"/>
<dbReference type="EMBL" id="JBHPEI010000135">
    <property type="protein sequence ID" value="MFC1800370.1"/>
    <property type="molecule type" value="Genomic_DNA"/>
</dbReference>
<dbReference type="InterPro" id="IPR020848">
    <property type="entry name" value="AP_endonuclease_F1_CS"/>
</dbReference>
<gene>
    <name evidence="8" type="ORF">ACFL2Z_05660</name>
</gene>
<evidence type="ECO:0000256" key="5">
    <source>
        <dbReference type="ARBA" id="ARBA00022801"/>
    </source>
</evidence>
<dbReference type="NCBIfam" id="TIGR00633">
    <property type="entry name" value="xth"/>
    <property type="match status" value="1"/>
</dbReference>
<comment type="caution">
    <text evidence="8">The sequence shown here is derived from an EMBL/GenBank/DDBJ whole genome shotgun (WGS) entry which is preliminary data.</text>
</comment>
<keyword evidence="6" id="KW-0460">Magnesium</keyword>
<dbReference type="Pfam" id="PF03372">
    <property type="entry name" value="Exo_endo_phos"/>
    <property type="match status" value="1"/>
</dbReference>
<protein>
    <submittedName>
        <fullName evidence="8">Exodeoxyribonuclease III</fullName>
        <ecNumber evidence="8">3.1.11.2</ecNumber>
    </submittedName>
</protein>
<evidence type="ECO:0000256" key="1">
    <source>
        <dbReference type="ARBA" id="ARBA00001936"/>
    </source>
</evidence>
<keyword evidence="9" id="KW-1185">Reference proteome</keyword>
<dbReference type="PROSITE" id="PS00726">
    <property type="entry name" value="AP_NUCLEASE_F1_1"/>
    <property type="match status" value="1"/>
</dbReference>
<comment type="cofactor">
    <cofactor evidence="2">
        <name>Mg(2+)</name>
        <dbReference type="ChEBI" id="CHEBI:18420"/>
    </cofactor>
</comment>
<evidence type="ECO:0000256" key="4">
    <source>
        <dbReference type="ARBA" id="ARBA00022723"/>
    </source>
</evidence>
<dbReference type="PANTHER" id="PTHR22748">
    <property type="entry name" value="AP ENDONUCLEASE"/>
    <property type="match status" value="1"/>
</dbReference>
<dbReference type="PANTHER" id="PTHR22748:SF6">
    <property type="entry name" value="DNA-(APURINIC OR APYRIMIDINIC SITE) ENDONUCLEASE"/>
    <property type="match status" value="1"/>
</dbReference>
<accession>A0ABV6YQL9</accession>
<dbReference type="InterPro" id="IPR020847">
    <property type="entry name" value="AP_endonuclease_F1_BS"/>
</dbReference>
<evidence type="ECO:0000256" key="6">
    <source>
        <dbReference type="ARBA" id="ARBA00022842"/>
    </source>
</evidence>